<dbReference type="EMBL" id="JBHSSM010000009">
    <property type="protein sequence ID" value="MFC6314563.1"/>
    <property type="molecule type" value="Genomic_DNA"/>
</dbReference>
<dbReference type="SUPFAM" id="SSF90123">
    <property type="entry name" value="ABC transporter transmembrane region"/>
    <property type="match status" value="1"/>
</dbReference>
<dbReference type="Proteomes" id="UP001596310">
    <property type="component" value="Unassembled WGS sequence"/>
</dbReference>
<evidence type="ECO:0000313" key="11">
    <source>
        <dbReference type="Proteomes" id="UP001596310"/>
    </source>
</evidence>
<comment type="caution">
    <text evidence="10">The sequence shown here is derived from an EMBL/GenBank/DDBJ whole genome shotgun (WGS) entry which is preliminary data.</text>
</comment>
<feature type="domain" description="ABC transmembrane type-1" evidence="9">
    <location>
        <begin position="16"/>
        <end position="297"/>
    </location>
</feature>
<feature type="transmembrane region" description="Helical" evidence="7">
    <location>
        <begin position="155"/>
        <end position="174"/>
    </location>
</feature>
<dbReference type="InterPro" id="IPR003439">
    <property type="entry name" value="ABC_transporter-like_ATP-bd"/>
</dbReference>
<evidence type="ECO:0000256" key="7">
    <source>
        <dbReference type="SAM" id="Phobius"/>
    </source>
</evidence>
<feature type="transmembrane region" description="Helical" evidence="7">
    <location>
        <begin position="54"/>
        <end position="75"/>
    </location>
</feature>
<evidence type="ECO:0000256" key="5">
    <source>
        <dbReference type="ARBA" id="ARBA00022989"/>
    </source>
</evidence>
<dbReference type="Gene3D" id="3.40.50.300">
    <property type="entry name" value="P-loop containing nucleotide triphosphate hydrolases"/>
    <property type="match status" value="1"/>
</dbReference>
<keyword evidence="6 7" id="KW-0472">Membrane</keyword>
<evidence type="ECO:0000256" key="4">
    <source>
        <dbReference type="ARBA" id="ARBA00022840"/>
    </source>
</evidence>
<dbReference type="RefSeq" id="WP_125601322.1">
    <property type="nucleotide sequence ID" value="NZ_JBHSSM010000009.1"/>
</dbReference>
<dbReference type="Gene3D" id="1.20.1560.10">
    <property type="entry name" value="ABC transporter type 1, transmembrane domain"/>
    <property type="match status" value="1"/>
</dbReference>
<evidence type="ECO:0000256" key="2">
    <source>
        <dbReference type="ARBA" id="ARBA00022692"/>
    </source>
</evidence>
<evidence type="ECO:0000259" key="9">
    <source>
        <dbReference type="PROSITE" id="PS50929"/>
    </source>
</evidence>
<dbReference type="Pfam" id="PF00664">
    <property type="entry name" value="ABC_membrane"/>
    <property type="match status" value="1"/>
</dbReference>
<sequence length="571" mass="63233">MKTFMRYLKRYRSDALWATLAVAVIAFVTLWQPHLLQDMLAAILKKDNQTINQLGIQLIGLTILGIIASVFNTIFSARAAQGVAADMREDGYRQIQKFSFEDIEKFSAANLVVRLTNDVNHVQYVVMSVLQQITRIPILFIGSLILAIITLPKLWWVIVLMMVLIGLVSVFAFARMGKYFMKMQTILDRNNMLARENLMGIRVVKSFVQEKSQIAKFSESSDEMTDTTIHIGNLFSILMPAFFMVGNLAVAGSIMLVGQMVTSDPGALTAVTAFVSYLMQILFAIVNAGFMMTGVSQALVSLNRLQEIYDTQPSLTFPEVPDENLSGAIEFNDVTFTYPGDEKPTLQDISFSVKPGEMIGIVGATGSGKSTLAQLIPRLFDPEKGSIEVGGKDVRTVNEHSLRQAVSFVLQRSTLFSGTIAQNLRQGKPEATTADMSWAANIAQSSEFIERLDQRYDAPVEERSANFSGGQKQRLSITRGVISQPDILIMDDSTSALDARSEKLVQEALAKELSHTTTVIIAEKIASIIKADRILVLDHGQLVGMGTHHELVRNNPTYQEIYRTQKALEEA</sequence>
<name>A0ABW1UNC7_9LACO</name>
<protein>
    <submittedName>
        <fullName evidence="10">ABC transporter ATP-binding protein</fullName>
    </submittedName>
</protein>
<keyword evidence="11" id="KW-1185">Reference proteome</keyword>
<dbReference type="InterPro" id="IPR039421">
    <property type="entry name" value="Type_1_exporter"/>
</dbReference>
<feature type="transmembrane region" description="Helical" evidence="7">
    <location>
        <begin position="234"/>
        <end position="257"/>
    </location>
</feature>
<dbReference type="InterPro" id="IPR027417">
    <property type="entry name" value="P-loop_NTPase"/>
</dbReference>
<evidence type="ECO:0000313" key="10">
    <source>
        <dbReference type="EMBL" id="MFC6314563.1"/>
    </source>
</evidence>
<dbReference type="PANTHER" id="PTHR43394:SF1">
    <property type="entry name" value="ATP-BINDING CASSETTE SUB-FAMILY B MEMBER 10, MITOCHONDRIAL"/>
    <property type="match status" value="1"/>
</dbReference>
<evidence type="ECO:0000256" key="6">
    <source>
        <dbReference type="ARBA" id="ARBA00023136"/>
    </source>
</evidence>
<dbReference type="SUPFAM" id="SSF52540">
    <property type="entry name" value="P-loop containing nucleoside triphosphate hydrolases"/>
    <property type="match status" value="1"/>
</dbReference>
<evidence type="ECO:0000256" key="3">
    <source>
        <dbReference type="ARBA" id="ARBA00022741"/>
    </source>
</evidence>
<dbReference type="PROSITE" id="PS50893">
    <property type="entry name" value="ABC_TRANSPORTER_2"/>
    <property type="match status" value="1"/>
</dbReference>
<feature type="transmembrane region" description="Helical" evidence="7">
    <location>
        <begin position="124"/>
        <end position="149"/>
    </location>
</feature>
<dbReference type="SMART" id="SM00382">
    <property type="entry name" value="AAA"/>
    <property type="match status" value="1"/>
</dbReference>
<keyword evidence="2 7" id="KW-0812">Transmembrane</keyword>
<feature type="domain" description="ABC transporter" evidence="8">
    <location>
        <begin position="329"/>
        <end position="564"/>
    </location>
</feature>
<feature type="transmembrane region" description="Helical" evidence="7">
    <location>
        <begin position="15"/>
        <end position="34"/>
    </location>
</feature>
<dbReference type="GO" id="GO:0005524">
    <property type="term" value="F:ATP binding"/>
    <property type="evidence" value="ECO:0007669"/>
    <property type="project" value="UniProtKB-KW"/>
</dbReference>
<proteinExistence type="predicted"/>
<keyword evidence="5 7" id="KW-1133">Transmembrane helix</keyword>
<dbReference type="PROSITE" id="PS50929">
    <property type="entry name" value="ABC_TM1F"/>
    <property type="match status" value="1"/>
</dbReference>
<evidence type="ECO:0000259" key="8">
    <source>
        <dbReference type="PROSITE" id="PS50893"/>
    </source>
</evidence>
<dbReference type="PANTHER" id="PTHR43394">
    <property type="entry name" value="ATP-DEPENDENT PERMEASE MDL1, MITOCHONDRIAL"/>
    <property type="match status" value="1"/>
</dbReference>
<dbReference type="InterPro" id="IPR036640">
    <property type="entry name" value="ABC1_TM_sf"/>
</dbReference>
<dbReference type="InterPro" id="IPR011527">
    <property type="entry name" value="ABC1_TM_dom"/>
</dbReference>
<feature type="transmembrane region" description="Helical" evidence="7">
    <location>
        <begin position="277"/>
        <end position="300"/>
    </location>
</feature>
<reference evidence="11" key="1">
    <citation type="journal article" date="2019" name="Int. J. Syst. Evol. Microbiol.">
        <title>The Global Catalogue of Microorganisms (GCM) 10K type strain sequencing project: providing services to taxonomists for standard genome sequencing and annotation.</title>
        <authorList>
            <consortium name="The Broad Institute Genomics Platform"/>
            <consortium name="The Broad Institute Genome Sequencing Center for Infectious Disease"/>
            <person name="Wu L."/>
            <person name="Ma J."/>
        </authorList>
    </citation>
    <scope>NUCLEOTIDE SEQUENCE [LARGE SCALE GENOMIC DNA]</scope>
    <source>
        <strain evidence="11">CCM 8897</strain>
    </source>
</reference>
<comment type="subcellular location">
    <subcellularLocation>
        <location evidence="1">Cell membrane</location>
        <topology evidence="1">Multi-pass membrane protein</topology>
    </subcellularLocation>
</comment>
<dbReference type="Pfam" id="PF00005">
    <property type="entry name" value="ABC_tran"/>
    <property type="match status" value="1"/>
</dbReference>
<keyword evidence="4 10" id="KW-0067">ATP-binding</keyword>
<accession>A0ABW1UNC7</accession>
<keyword evidence="3" id="KW-0547">Nucleotide-binding</keyword>
<dbReference type="CDD" id="cd18548">
    <property type="entry name" value="ABC_6TM_Tm287_like"/>
    <property type="match status" value="1"/>
</dbReference>
<evidence type="ECO:0000256" key="1">
    <source>
        <dbReference type="ARBA" id="ARBA00004651"/>
    </source>
</evidence>
<dbReference type="InterPro" id="IPR003593">
    <property type="entry name" value="AAA+_ATPase"/>
</dbReference>
<gene>
    <name evidence="10" type="ORF">ACFQHW_03155</name>
</gene>
<organism evidence="10 11">
    <name type="scientific">Lapidilactobacillus achengensis</name>
    <dbReference type="NCBI Taxonomy" id="2486000"/>
    <lineage>
        <taxon>Bacteria</taxon>
        <taxon>Bacillati</taxon>
        <taxon>Bacillota</taxon>
        <taxon>Bacilli</taxon>
        <taxon>Lactobacillales</taxon>
        <taxon>Lactobacillaceae</taxon>
        <taxon>Lapidilactobacillus</taxon>
    </lineage>
</organism>